<dbReference type="STRING" id="49390.A0A068TY91"/>
<evidence type="ECO:0000313" key="9">
    <source>
        <dbReference type="EMBL" id="CDP01255.1"/>
    </source>
</evidence>
<dbReference type="Pfam" id="PF00067">
    <property type="entry name" value="p450"/>
    <property type="match status" value="1"/>
</dbReference>
<dbReference type="InterPro" id="IPR001128">
    <property type="entry name" value="Cyt_P450"/>
</dbReference>
<dbReference type="PANTHER" id="PTHR47947">
    <property type="entry name" value="CYTOCHROME P450 82C3-RELATED"/>
    <property type="match status" value="1"/>
</dbReference>
<dbReference type="PANTHER" id="PTHR47947:SF3">
    <property type="entry name" value="CYTOCHROME P450 81D1-LIKE"/>
    <property type="match status" value="1"/>
</dbReference>
<accession>A0A068TY91</accession>
<sequence>MDSVKPMVLLWFWNLGSSGTFLLGYQQGIQASHPWQGAPALLAFWQFDISPFLEQDGELNIPFNYLQNHSAEGYPYYQRVAGKKNLLKKKTDVSSSSYMFKLLRFPVDSMARIQLKHDTQCLDMDNFFQKLVDEGRKIRSETVQAGKSNNERMTTLIDVMLSLQETEPEYDDSDVVIKSVILVRILASRYEYCIMRVANIWDDPTKFKPERFDGRVNEGYKLIPFGAGRRACLGTNLGRRVVALALGALIQCFD</sequence>
<dbReference type="InterPro" id="IPR017972">
    <property type="entry name" value="Cyt_P450_CS"/>
</dbReference>
<keyword evidence="8" id="KW-0732">Signal</keyword>
<evidence type="ECO:0000256" key="4">
    <source>
        <dbReference type="ARBA" id="ARBA00023004"/>
    </source>
</evidence>
<dbReference type="SUPFAM" id="SSF48264">
    <property type="entry name" value="Cytochrome P450"/>
    <property type="match status" value="1"/>
</dbReference>
<name>A0A068TY91_COFCA</name>
<dbReference type="InterPro" id="IPR036396">
    <property type="entry name" value="Cyt_P450_sf"/>
</dbReference>
<dbReference type="GO" id="GO:0004497">
    <property type="term" value="F:monooxygenase activity"/>
    <property type="evidence" value="ECO:0007669"/>
    <property type="project" value="UniProtKB-KW"/>
</dbReference>
<reference evidence="10" key="1">
    <citation type="journal article" date="2014" name="Science">
        <title>The coffee genome provides insight into the convergent evolution of caffeine biosynthesis.</title>
        <authorList>
            <person name="Denoeud F."/>
            <person name="Carretero-Paulet L."/>
            <person name="Dereeper A."/>
            <person name="Droc G."/>
            <person name="Guyot R."/>
            <person name="Pietrella M."/>
            <person name="Zheng C."/>
            <person name="Alberti A."/>
            <person name="Anthony F."/>
            <person name="Aprea G."/>
            <person name="Aury J.M."/>
            <person name="Bento P."/>
            <person name="Bernard M."/>
            <person name="Bocs S."/>
            <person name="Campa C."/>
            <person name="Cenci A."/>
            <person name="Combes M.C."/>
            <person name="Crouzillat D."/>
            <person name="Da Silva C."/>
            <person name="Daddiego L."/>
            <person name="De Bellis F."/>
            <person name="Dussert S."/>
            <person name="Garsmeur O."/>
            <person name="Gayraud T."/>
            <person name="Guignon V."/>
            <person name="Jahn K."/>
            <person name="Jamilloux V."/>
            <person name="Joet T."/>
            <person name="Labadie K."/>
            <person name="Lan T."/>
            <person name="Leclercq J."/>
            <person name="Lepelley M."/>
            <person name="Leroy T."/>
            <person name="Li L.T."/>
            <person name="Librado P."/>
            <person name="Lopez L."/>
            <person name="Munoz A."/>
            <person name="Noel B."/>
            <person name="Pallavicini A."/>
            <person name="Perrotta G."/>
            <person name="Poncet V."/>
            <person name="Pot D."/>
            <person name="Priyono X."/>
            <person name="Rigoreau M."/>
            <person name="Rouard M."/>
            <person name="Rozas J."/>
            <person name="Tranchant-Dubreuil C."/>
            <person name="VanBuren R."/>
            <person name="Zhang Q."/>
            <person name="Andrade A.C."/>
            <person name="Argout X."/>
            <person name="Bertrand B."/>
            <person name="de Kochko A."/>
            <person name="Graziosi G."/>
            <person name="Henry R.J."/>
            <person name="Jayarama X."/>
            <person name="Ming R."/>
            <person name="Nagai C."/>
            <person name="Rounsley S."/>
            <person name="Sankoff D."/>
            <person name="Giuliano G."/>
            <person name="Albert V.A."/>
            <person name="Wincker P."/>
            <person name="Lashermes P."/>
        </authorList>
    </citation>
    <scope>NUCLEOTIDE SEQUENCE [LARGE SCALE GENOMIC DNA]</scope>
    <source>
        <strain evidence="10">cv. DH200-94</strain>
    </source>
</reference>
<feature type="signal peptide" evidence="8">
    <location>
        <begin position="1"/>
        <end position="18"/>
    </location>
</feature>
<feature type="chain" id="PRO_5001657420" evidence="8">
    <location>
        <begin position="19"/>
        <end position="254"/>
    </location>
</feature>
<organism evidence="9 10">
    <name type="scientific">Coffea canephora</name>
    <name type="common">Robusta coffee</name>
    <dbReference type="NCBI Taxonomy" id="49390"/>
    <lineage>
        <taxon>Eukaryota</taxon>
        <taxon>Viridiplantae</taxon>
        <taxon>Streptophyta</taxon>
        <taxon>Embryophyta</taxon>
        <taxon>Tracheophyta</taxon>
        <taxon>Spermatophyta</taxon>
        <taxon>Magnoliopsida</taxon>
        <taxon>eudicotyledons</taxon>
        <taxon>Gunneridae</taxon>
        <taxon>Pentapetalae</taxon>
        <taxon>asterids</taxon>
        <taxon>lamiids</taxon>
        <taxon>Gentianales</taxon>
        <taxon>Rubiaceae</taxon>
        <taxon>Ixoroideae</taxon>
        <taxon>Gardenieae complex</taxon>
        <taxon>Bertiereae - Coffeeae clade</taxon>
        <taxon>Coffeeae</taxon>
        <taxon>Coffea</taxon>
    </lineage>
</organism>
<evidence type="ECO:0000256" key="5">
    <source>
        <dbReference type="ARBA" id="ARBA00023033"/>
    </source>
</evidence>
<gene>
    <name evidence="9" type="ORF">GSCOC_T00034839001</name>
</gene>
<dbReference type="PhylomeDB" id="A0A068TY91"/>
<comment type="cofactor">
    <cofactor evidence="6">
        <name>heme</name>
        <dbReference type="ChEBI" id="CHEBI:30413"/>
    </cofactor>
</comment>
<dbReference type="InParanoid" id="A0A068TY91"/>
<proteinExistence type="inferred from homology"/>
<dbReference type="PRINTS" id="PR00463">
    <property type="entry name" value="EP450I"/>
</dbReference>
<dbReference type="GO" id="GO:0005506">
    <property type="term" value="F:iron ion binding"/>
    <property type="evidence" value="ECO:0007669"/>
    <property type="project" value="InterPro"/>
</dbReference>
<feature type="binding site" description="axial binding residue" evidence="6">
    <location>
        <position position="232"/>
    </location>
    <ligand>
        <name>heme</name>
        <dbReference type="ChEBI" id="CHEBI:30413"/>
    </ligand>
    <ligandPart>
        <name>Fe</name>
        <dbReference type="ChEBI" id="CHEBI:18248"/>
    </ligandPart>
</feature>
<dbReference type="Proteomes" id="UP000295252">
    <property type="component" value="Chromosome II"/>
</dbReference>
<comment type="similarity">
    <text evidence="7">Belongs to the cytochrome P450 family.</text>
</comment>
<evidence type="ECO:0000256" key="6">
    <source>
        <dbReference type="PIRSR" id="PIRSR602401-1"/>
    </source>
</evidence>
<evidence type="ECO:0000313" key="10">
    <source>
        <dbReference type="Proteomes" id="UP000295252"/>
    </source>
</evidence>
<dbReference type="Gene3D" id="1.10.630.10">
    <property type="entry name" value="Cytochrome P450"/>
    <property type="match status" value="1"/>
</dbReference>
<evidence type="ECO:0000256" key="8">
    <source>
        <dbReference type="SAM" id="SignalP"/>
    </source>
</evidence>
<keyword evidence="1 6" id="KW-0349">Heme</keyword>
<dbReference type="InterPro" id="IPR050651">
    <property type="entry name" value="Plant_Cytochrome_P450_Monoox"/>
</dbReference>
<keyword evidence="5 7" id="KW-0503">Monooxygenase</keyword>
<evidence type="ECO:0000256" key="2">
    <source>
        <dbReference type="ARBA" id="ARBA00022723"/>
    </source>
</evidence>
<protein>
    <submittedName>
        <fullName evidence="9">Uncharacterized protein</fullName>
    </submittedName>
</protein>
<evidence type="ECO:0000256" key="3">
    <source>
        <dbReference type="ARBA" id="ARBA00023002"/>
    </source>
</evidence>
<keyword evidence="3 7" id="KW-0560">Oxidoreductase</keyword>
<dbReference type="PROSITE" id="PS00086">
    <property type="entry name" value="CYTOCHROME_P450"/>
    <property type="match status" value="1"/>
</dbReference>
<dbReference type="InterPro" id="IPR002401">
    <property type="entry name" value="Cyt_P450_E_grp-I"/>
</dbReference>
<dbReference type="GO" id="GO:0016705">
    <property type="term" value="F:oxidoreductase activity, acting on paired donors, with incorporation or reduction of molecular oxygen"/>
    <property type="evidence" value="ECO:0007669"/>
    <property type="project" value="InterPro"/>
</dbReference>
<evidence type="ECO:0000256" key="1">
    <source>
        <dbReference type="ARBA" id="ARBA00022617"/>
    </source>
</evidence>
<dbReference type="AlphaFoldDB" id="A0A068TY91"/>
<dbReference type="GO" id="GO:0020037">
    <property type="term" value="F:heme binding"/>
    <property type="evidence" value="ECO:0007669"/>
    <property type="project" value="InterPro"/>
</dbReference>
<keyword evidence="10" id="KW-1185">Reference proteome</keyword>
<dbReference type="Gramene" id="CDP01255">
    <property type="protein sequence ID" value="CDP01255"/>
    <property type="gene ID" value="GSCOC_T00034839001"/>
</dbReference>
<evidence type="ECO:0000256" key="7">
    <source>
        <dbReference type="RuleBase" id="RU000461"/>
    </source>
</evidence>
<keyword evidence="4 6" id="KW-0408">Iron</keyword>
<keyword evidence="2 6" id="KW-0479">Metal-binding</keyword>
<dbReference type="EMBL" id="HG739090">
    <property type="protein sequence ID" value="CDP01255.1"/>
    <property type="molecule type" value="Genomic_DNA"/>
</dbReference>